<evidence type="ECO:0000313" key="2">
    <source>
        <dbReference type="Proteomes" id="UP000238823"/>
    </source>
</evidence>
<protein>
    <recommendedName>
        <fullName evidence="3">Lipoprotein</fullName>
    </recommendedName>
</protein>
<reference evidence="1 2" key="1">
    <citation type="submission" date="2018-03" db="EMBL/GenBank/DDBJ databases">
        <title>Draft Genome Sequences of the Obligatory Marine Myxobacteria Enhygromyxa salina SWB007.</title>
        <authorList>
            <person name="Poehlein A."/>
            <person name="Moghaddam J.A."/>
            <person name="Harms H."/>
            <person name="Alanjari M."/>
            <person name="Koenig G.M."/>
            <person name="Daniel R."/>
            <person name="Schaeberle T.F."/>
        </authorList>
    </citation>
    <scope>NUCLEOTIDE SEQUENCE [LARGE SCALE GENOMIC DNA]</scope>
    <source>
        <strain evidence="1 2">SWB007</strain>
    </source>
</reference>
<organism evidence="1 2">
    <name type="scientific">Enhygromyxa salina</name>
    <dbReference type="NCBI Taxonomy" id="215803"/>
    <lineage>
        <taxon>Bacteria</taxon>
        <taxon>Pseudomonadati</taxon>
        <taxon>Myxococcota</taxon>
        <taxon>Polyangia</taxon>
        <taxon>Nannocystales</taxon>
        <taxon>Nannocystaceae</taxon>
        <taxon>Enhygromyxa</taxon>
    </lineage>
</organism>
<gene>
    <name evidence="1" type="ORF">ENSA7_41370</name>
</gene>
<evidence type="ECO:0000313" key="1">
    <source>
        <dbReference type="EMBL" id="PRQ06103.1"/>
    </source>
</evidence>
<dbReference type="AlphaFoldDB" id="A0A2S9YLZ8"/>
<evidence type="ECO:0008006" key="3">
    <source>
        <dbReference type="Google" id="ProtNLM"/>
    </source>
</evidence>
<dbReference type="EMBL" id="PVNL01000083">
    <property type="protein sequence ID" value="PRQ06103.1"/>
    <property type="molecule type" value="Genomic_DNA"/>
</dbReference>
<dbReference type="Proteomes" id="UP000238823">
    <property type="component" value="Unassembled WGS sequence"/>
</dbReference>
<dbReference type="RefSeq" id="WP_146157940.1">
    <property type="nucleotide sequence ID" value="NZ_PVNL01000083.1"/>
</dbReference>
<name>A0A2S9YLZ8_9BACT</name>
<sequence>MSRCPLLLSVSLLLGVLGCGVEVCESASTPEAFAGIADDLPSQMVFCVPDADGGADRPNAAHVNFQVDTPHDAWITVVDHFESKGWERLEQQTGENLLSVKFGHLETGYVINFGTINENRAESPIKKHRVHGHVNISKAPCLEKFGEDDTVCVDNTLVHCTLGMPTQEIDCSADLRSCAGERYGNSACVSDLCLATKAGTGKWDPASCPPELVKP</sequence>
<accession>A0A2S9YLZ8</accession>
<dbReference type="PROSITE" id="PS51257">
    <property type="entry name" value="PROKAR_LIPOPROTEIN"/>
    <property type="match status" value="1"/>
</dbReference>
<proteinExistence type="predicted"/>
<comment type="caution">
    <text evidence="1">The sequence shown here is derived from an EMBL/GenBank/DDBJ whole genome shotgun (WGS) entry which is preliminary data.</text>
</comment>